<reference evidence="2" key="1">
    <citation type="submission" date="2023-10" db="EMBL/GenBank/DDBJ databases">
        <authorList>
            <person name="Chen Y."/>
            <person name="Shah S."/>
            <person name="Dougan E. K."/>
            <person name="Thang M."/>
            <person name="Chan C."/>
        </authorList>
    </citation>
    <scope>NUCLEOTIDE SEQUENCE [LARGE SCALE GENOMIC DNA]</scope>
</reference>
<gene>
    <name evidence="2" type="ORF">PCOR1329_LOCUS17428</name>
</gene>
<keyword evidence="3" id="KW-1185">Reference proteome</keyword>
<feature type="region of interest" description="Disordered" evidence="1">
    <location>
        <begin position="1"/>
        <end position="57"/>
    </location>
</feature>
<evidence type="ECO:0000313" key="2">
    <source>
        <dbReference type="EMBL" id="CAK0813538.1"/>
    </source>
</evidence>
<dbReference type="Proteomes" id="UP001189429">
    <property type="component" value="Unassembled WGS sequence"/>
</dbReference>
<organism evidence="2 3">
    <name type="scientific">Prorocentrum cordatum</name>
    <dbReference type="NCBI Taxonomy" id="2364126"/>
    <lineage>
        <taxon>Eukaryota</taxon>
        <taxon>Sar</taxon>
        <taxon>Alveolata</taxon>
        <taxon>Dinophyceae</taxon>
        <taxon>Prorocentrales</taxon>
        <taxon>Prorocentraceae</taxon>
        <taxon>Prorocentrum</taxon>
    </lineage>
</organism>
<feature type="compositionally biased region" description="Basic and acidic residues" evidence="1">
    <location>
        <begin position="13"/>
        <end position="22"/>
    </location>
</feature>
<evidence type="ECO:0000313" key="3">
    <source>
        <dbReference type="Proteomes" id="UP001189429"/>
    </source>
</evidence>
<feature type="compositionally biased region" description="Polar residues" evidence="1">
    <location>
        <begin position="40"/>
        <end position="51"/>
    </location>
</feature>
<comment type="caution">
    <text evidence="2">The sequence shown here is derived from an EMBL/GenBank/DDBJ whole genome shotgun (WGS) entry which is preliminary data.</text>
</comment>
<accession>A0ABN9R6R3</accession>
<evidence type="ECO:0000256" key="1">
    <source>
        <dbReference type="SAM" id="MobiDB-lite"/>
    </source>
</evidence>
<protein>
    <submittedName>
        <fullName evidence="2">Uncharacterized protein</fullName>
    </submittedName>
</protein>
<proteinExistence type="predicted"/>
<dbReference type="EMBL" id="CAUYUJ010005410">
    <property type="protein sequence ID" value="CAK0813538.1"/>
    <property type="molecule type" value="Genomic_DNA"/>
</dbReference>
<name>A0ABN9R6R3_9DINO</name>
<sequence>MGRVGAARLRGGGLEKDEDASPHPKSKKQTPKAPARPWHWNQNGFHNNSPSHVRHARRRAYLPERAVPPVVPREEKYSPACTTHGLAMAFAGHEWGADGCRKEAWQRQWLQDS</sequence>